<comment type="caution">
    <text evidence="1">The sequence shown here is derived from an EMBL/GenBank/DDBJ whole genome shotgun (WGS) entry which is preliminary data.</text>
</comment>
<dbReference type="Proteomes" id="UP000716446">
    <property type="component" value="Unassembled WGS sequence"/>
</dbReference>
<evidence type="ECO:0000313" key="2">
    <source>
        <dbReference type="Proteomes" id="UP000716446"/>
    </source>
</evidence>
<gene>
    <name evidence="1" type="ORF">AWRI4619_LOCUS7889</name>
</gene>
<accession>A0A9N8JS38</accession>
<proteinExistence type="predicted"/>
<reference evidence="1" key="1">
    <citation type="submission" date="2020-06" db="EMBL/GenBank/DDBJ databases">
        <authorList>
            <person name="Onetto C."/>
        </authorList>
    </citation>
    <scope>NUCLEOTIDE SEQUENCE</scope>
</reference>
<dbReference type="AlphaFoldDB" id="A0A9N8JS38"/>
<organism evidence="1 2">
    <name type="scientific">Aureobasidium vineae</name>
    <dbReference type="NCBI Taxonomy" id="2773715"/>
    <lineage>
        <taxon>Eukaryota</taxon>
        <taxon>Fungi</taxon>
        <taxon>Dikarya</taxon>
        <taxon>Ascomycota</taxon>
        <taxon>Pezizomycotina</taxon>
        <taxon>Dothideomycetes</taxon>
        <taxon>Dothideomycetidae</taxon>
        <taxon>Dothideales</taxon>
        <taxon>Saccotheciaceae</taxon>
        <taxon>Aureobasidium</taxon>
    </lineage>
</organism>
<dbReference type="EMBL" id="CAIJEN010000014">
    <property type="protein sequence ID" value="CAD0093614.1"/>
    <property type="molecule type" value="Genomic_DNA"/>
</dbReference>
<protein>
    <submittedName>
        <fullName evidence="1">Uncharacterized protein</fullName>
    </submittedName>
</protein>
<keyword evidence="2" id="KW-1185">Reference proteome</keyword>
<evidence type="ECO:0000313" key="1">
    <source>
        <dbReference type="EMBL" id="CAD0093614.1"/>
    </source>
</evidence>
<name>A0A9N8JS38_9PEZI</name>
<sequence>MTWNPDSNNKVEQVNINETVASLNKSSKGVAGVGDKFRSSDGTTYGELAFPEVAPLVFPTLDELAAQTGPDAAKKKSNVAKGMTFVANYWDKRATAEYVSIVTLFLFTSN</sequence>